<reference evidence="2" key="5">
    <citation type="submission" date="2018-04" db="UniProtKB">
        <authorList>
            <consortium name="EnsemblFungi"/>
        </authorList>
    </citation>
    <scope>IDENTIFICATION</scope>
    <source>
        <strain evidence="2">R3-111a-1</strain>
    </source>
</reference>
<organism evidence="1">
    <name type="scientific">Gaeumannomyces tritici (strain R3-111a-1)</name>
    <name type="common">Wheat and barley take-all root rot fungus</name>
    <name type="synonym">Gaeumannomyces graminis var. tritici</name>
    <dbReference type="NCBI Taxonomy" id="644352"/>
    <lineage>
        <taxon>Eukaryota</taxon>
        <taxon>Fungi</taxon>
        <taxon>Dikarya</taxon>
        <taxon>Ascomycota</taxon>
        <taxon>Pezizomycotina</taxon>
        <taxon>Sordariomycetes</taxon>
        <taxon>Sordariomycetidae</taxon>
        <taxon>Magnaporthales</taxon>
        <taxon>Magnaporthaceae</taxon>
        <taxon>Gaeumannomyces</taxon>
    </lineage>
</organism>
<dbReference type="GeneID" id="20352348"/>
<dbReference type="RefSeq" id="XP_009228045.1">
    <property type="nucleotide sequence ID" value="XM_009229781.1"/>
</dbReference>
<evidence type="ECO:0000313" key="3">
    <source>
        <dbReference type="Proteomes" id="UP000006039"/>
    </source>
</evidence>
<reference evidence="2" key="4">
    <citation type="journal article" date="2015" name="G3 (Bethesda)">
        <title>Genome sequences of three phytopathogenic species of the Magnaporthaceae family of fungi.</title>
        <authorList>
            <person name="Okagaki L.H."/>
            <person name="Nunes C.C."/>
            <person name="Sailsbery J."/>
            <person name="Clay B."/>
            <person name="Brown D."/>
            <person name="John T."/>
            <person name="Oh Y."/>
            <person name="Young N."/>
            <person name="Fitzgerald M."/>
            <person name="Haas B.J."/>
            <person name="Zeng Q."/>
            <person name="Young S."/>
            <person name="Adiconis X."/>
            <person name="Fan L."/>
            <person name="Levin J.Z."/>
            <person name="Mitchell T.K."/>
            <person name="Okubara P.A."/>
            <person name="Farman M.L."/>
            <person name="Kohn L.M."/>
            <person name="Birren B."/>
            <person name="Ma L.-J."/>
            <person name="Dean R.A."/>
        </authorList>
    </citation>
    <scope>NUCLEOTIDE SEQUENCE</scope>
    <source>
        <strain evidence="2">R3-111a-1</strain>
    </source>
</reference>
<dbReference type="HOGENOM" id="CLU_1199884_0_0_1"/>
<reference evidence="3" key="1">
    <citation type="submission" date="2010-07" db="EMBL/GenBank/DDBJ databases">
        <title>The genome sequence of Gaeumannomyces graminis var. tritici strain R3-111a-1.</title>
        <authorList>
            <consortium name="The Broad Institute Genome Sequencing Platform"/>
            <person name="Ma L.-J."/>
            <person name="Dead R."/>
            <person name="Young S."/>
            <person name="Zeng Q."/>
            <person name="Koehrsen M."/>
            <person name="Alvarado L."/>
            <person name="Berlin A."/>
            <person name="Chapman S.B."/>
            <person name="Chen Z."/>
            <person name="Freedman E."/>
            <person name="Gellesch M."/>
            <person name="Goldberg J."/>
            <person name="Griggs A."/>
            <person name="Gujja S."/>
            <person name="Heilman E.R."/>
            <person name="Heiman D."/>
            <person name="Hepburn T."/>
            <person name="Howarth C."/>
            <person name="Jen D."/>
            <person name="Larson L."/>
            <person name="Mehta T."/>
            <person name="Neiman D."/>
            <person name="Pearson M."/>
            <person name="Roberts A."/>
            <person name="Saif S."/>
            <person name="Shea T."/>
            <person name="Shenoy N."/>
            <person name="Sisk P."/>
            <person name="Stolte C."/>
            <person name="Sykes S."/>
            <person name="Walk T."/>
            <person name="White J."/>
            <person name="Yandava C."/>
            <person name="Haas B."/>
            <person name="Nusbaum C."/>
            <person name="Birren B."/>
        </authorList>
    </citation>
    <scope>NUCLEOTIDE SEQUENCE [LARGE SCALE GENOMIC DNA]</scope>
    <source>
        <strain evidence="3">R3-111a-1</strain>
    </source>
</reference>
<reference evidence="1" key="3">
    <citation type="submission" date="2010-09" db="EMBL/GenBank/DDBJ databases">
        <title>Annotation of Gaeumannomyces graminis var. tritici R3-111a-1.</title>
        <authorList>
            <consortium name="The Broad Institute Genome Sequencing Platform"/>
            <person name="Ma L.-J."/>
            <person name="Dead R."/>
            <person name="Young S.K."/>
            <person name="Zeng Q."/>
            <person name="Gargeya S."/>
            <person name="Fitzgerald M."/>
            <person name="Haas B."/>
            <person name="Abouelleil A."/>
            <person name="Alvarado L."/>
            <person name="Arachchi H.M."/>
            <person name="Berlin A."/>
            <person name="Brown A."/>
            <person name="Chapman S.B."/>
            <person name="Chen Z."/>
            <person name="Dunbar C."/>
            <person name="Freedman E."/>
            <person name="Gearin G."/>
            <person name="Gellesch M."/>
            <person name="Goldberg J."/>
            <person name="Griggs A."/>
            <person name="Gujja S."/>
            <person name="Heiman D."/>
            <person name="Howarth C."/>
            <person name="Larson L."/>
            <person name="Lui A."/>
            <person name="MacDonald P.J.P."/>
            <person name="Mehta T."/>
            <person name="Montmayeur A."/>
            <person name="Murphy C."/>
            <person name="Neiman D."/>
            <person name="Pearson M."/>
            <person name="Priest M."/>
            <person name="Roberts A."/>
            <person name="Saif S."/>
            <person name="Shea T."/>
            <person name="Shenoy N."/>
            <person name="Sisk P."/>
            <person name="Stolte C."/>
            <person name="Sykes S."/>
            <person name="Yandava C."/>
            <person name="Wortman J."/>
            <person name="Nusbaum C."/>
            <person name="Birren B."/>
        </authorList>
    </citation>
    <scope>NUCLEOTIDE SEQUENCE</scope>
    <source>
        <strain evidence="1">R3-111a-1</strain>
    </source>
</reference>
<dbReference type="EMBL" id="GL385401">
    <property type="protein sequence ID" value="EJT70867.1"/>
    <property type="molecule type" value="Genomic_DNA"/>
</dbReference>
<evidence type="ECO:0000313" key="2">
    <source>
        <dbReference type="EnsemblFungi" id="EJT70867"/>
    </source>
</evidence>
<proteinExistence type="predicted"/>
<keyword evidence="3" id="KW-1185">Reference proteome</keyword>
<gene>
    <name evidence="2" type="primary">20352348</name>
    <name evidence="1" type="ORF">GGTG_11890</name>
</gene>
<evidence type="ECO:0000313" key="1">
    <source>
        <dbReference type="EMBL" id="EJT70867.1"/>
    </source>
</evidence>
<reference evidence="1" key="2">
    <citation type="submission" date="2010-07" db="EMBL/GenBank/DDBJ databases">
        <authorList>
            <consortium name="The Broad Institute Genome Sequencing Platform"/>
            <consortium name="Broad Institute Genome Sequencing Center for Infectious Disease"/>
            <person name="Ma L.-J."/>
            <person name="Dead R."/>
            <person name="Young S."/>
            <person name="Zeng Q."/>
            <person name="Koehrsen M."/>
            <person name="Alvarado L."/>
            <person name="Berlin A."/>
            <person name="Chapman S.B."/>
            <person name="Chen Z."/>
            <person name="Freedman E."/>
            <person name="Gellesch M."/>
            <person name="Goldberg J."/>
            <person name="Griggs A."/>
            <person name="Gujja S."/>
            <person name="Heilman E.R."/>
            <person name="Heiman D."/>
            <person name="Hepburn T."/>
            <person name="Howarth C."/>
            <person name="Jen D."/>
            <person name="Larson L."/>
            <person name="Mehta T."/>
            <person name="Neiman D."/>
            <person name="Pearson M."/>
            <person name="Roberts A."/>
            <person name="Saif S."/>
            <person name="Shea T."/>
            <person name="Shenoy N."/>
            <person name="Sisk P."/>
            <person name="Stolte C."/>
            <person name="Sykes S."/>
            <person name="Walk T."/>
            <person name="White J."/>
            <person name="Yandava C."/>
            <person name="Haas B."/>
            <person name="Nusbaum C."/>
            <person name="Birren B."/>
        </authorList>
    </citation>
    <scope>NUCLEOTIDE SEQUENCE</scope>
    <source>
        <strain evidence="1">R3-111a-1</strain>
    </source>
</reference>
<dbReference type="VEuPathDB" id="FungiDB:GGTG_11890"/>
<accession>J3PEF9</accession>
<sequence length="231" mass="26605">MGDIVGRLTTHTTPFVIYDAVLAVGYITTQVYIPFFRPEAMDNDWIMTLRDLFYHSTHGRHARIAVSNINNALRQPPSSIILPTYDVLLYGKRYYINAIWTIGNSSTSFAPPSLPPSLTPWGLTECPARAASGKRRSDFPTLNWLNGQATRWFGDETSMWMDRGMAGRTRHAGQRRGWWTGPWMEVAMDVICLPRMALWAIMQLNFYRRGRRLEREEAQPRLQQERIEPVA</sequence>
<dbReference type="AlphaFoldDB" id="J3PEF9"/>
<name>J3PEF9_GAET3</name>
<dbReference type="EnsemblFungi" id="EJT70867">
    <property type="protein sequence ID" value="EJT70867"/>
    <property type="gene ID" value="GGTG_11890"/>
</dbReference>
<protein>
    <submittedName>
        <fullName evidence="1 2">Uncharacterized protein</fullName>
    </submittedName>
</protein>
<dbReference type="Proteomes" id="UP000006039">
    <property type="component" value="Unassembled WGS sequence"/>
</dbReference>